<dbReference type="SUPFAM" id="SSF52540">
    <property type="entry name" value="P-loop containing nucleoside triphosphate hydrolases"/>
    <property type="match status" value="1"/>
</dbReference>
<feature type="domain" description="KAP NTPase" evidence="2">
    <location>
        <begin position="25"/>
        <end position="300"/>
    </location>
</feature>
<dbReference type="InterPro" id="IPR052754">
    <property type="entry name" value="NTPase_KAP_P-loop"/>
</dbReference>
<dbReference type="RefSeq" id="WP_208354117.1">
    <property type="nucleotide sequence ID" value="NZ_JAALHA020000002.1"/>
</dbReference>
<dbReference type="Gene3D" id="3.40.50.300">
    <property type="entry name" value="P-loop containing nucleotide triphosphate hydrolases"/>
    <property type="match status" value="1"/>
</dbReference>
<evidence type="ECO:0000313" key="4">
    <source>
        <dbReference type="Proteomes" id="UP000667802"/>
    </source>
</evidence>
<dbReference type="InterPro" id="IPR027417">
    <property type="entry name" value="P-loop_NTPase"/>
</dbReference>
<evidence type="ECO:0000259" key="2">
    <source>
        <dbReference type="Pfam" id="PF07693"/>
    </source>
</evidence>
<dbReference type="PANTHER" id="PTHR22674">
    <property type="entry name" value="NTPASE, KAP FAMILY P-LOOP DOMAIN-CONTAINING 1"/>
    <property type="match status" value="1"/>
</dbReference>
<feature type="region of interest" description="Disordered" evidence="1">
    <location>
        <begin position="571"/>
        <end position="591"/>
    </location>
</feature>
<proteinExistence type="predicted"/>
<feature type="compositionally biased region" description="Polar residues" evidence="1">
    <location>
        <begin position="574"/>
        <end position="591"/>
    </location>
</feature>
<dbReference type="PANTHER" id="PTHR22674:SF6">
    <property type="entry name" value="NTPASE KAP FAMILY P-LOOP DOMAIN-CONTAINING PROTEIN 1"/>
    <property type="match status" value="1"/>
</dbReference>
<reference evidence="4" key="1">
    <citation type="journal article" date="2021" name="Science">
        <title>Hunting the eagle killer: A cyanobacterial neurotoxin causes vacuolar myelinopathy.</title>
        <authorList>
            <person name="Breinlinger S."/>
            <person name="Phillips T.J."/>
            <person name="Haram B.N."/>
            <person name="Mares J."/>
            <person name="Martinez Yerena J.A."/>
            <person name="Hrouzek P."/>
            <person name="Sobotka R."/>
            <person name="Henderson W.M."/>
            <person name="Schmieder P."/>
            <person name="Williams S.M."/>
            <person name="Lauderdale J.D."/>
            <person name="Wilde H.D."/>
            <person name="Gerrin W."/>
            <person name="Kust A."/>
            <person name="Washington J.W."/>
            <person name="Wagner C."/>
            <person name="Geier B."/>
            <person name="Liebeke M."/>
            <person name="Enke H."/>
            <person name="Niedermeyer T.H.J."/>
            <person name="Wilde S.B."/>
        </authorList>
    </citation>
    <scope>NUCLEOTIDE SEQUENCE [LARGE SCALE GENOMIC DNA]</scope>
    <source>
        <strain evidence="4">Thurmond2011</strain>
    </source>
</reference>
<dbReference type="EMBL" id="JAALHA020000002">
    <property type="protein sequence ID" value="MDR9894304.1"/>
    <property type="molecule type" value="Genomic_DNA"/>
</dbReference>
<gene>
    <name evidence="3" type="ORF">G7B40_006920</name>
</gene>
<protein>
    <submittedName>
        <fullName evidence="3">P-loop NTPase fold protein</fullName>
    </submittedName>
</protein>
<keyword evidence="4" id="KW-1185">Reference proteome</keyword>
<dbReference type="AlphaFoldDB" id="A0AAP5M9E7"/>
<evidence type="ECO:0000256" key="1">
    <source>
        <dbReference type="SAM" id="MobiDB-lite"/>
    </source>
</evidence>
<dbReference type="Proteomes" id="UP000667802">
    <property type="component" value="Unassembled WGS sequence"/>
</dbReference>
<organism evidence="3 4">
    <name type="scientific">Aetokthonos hydrillicola Thurmond2011</name>
    <dbReference type="NCBI Taxonomy" id="2712845"/>
    <lineage>
        <taxon>Bacteria</taxon>
        <taxon>Bacillati</taxon>
        <taxon>Cyanobacteriota</taxon>
        <taxon>Cyanophyceae</taxon>
        <taxon>Nostocales</taxon>
        <taxon>Hapalosiphonaceae</taxon>
        <taxon>Aetokthonos</taxon>
    </lineage>
</organism>
<accession>A0AAP5M9E7</accession>
<dbReference type="Pfam" id="PF07693">
    <property type="entry name" value="KAP_NTPase"/>
    <property type="match status" value="1"/>
</dbReference>
<dbReference type="InterPro" id="IPR011646">
    <property type="entry name" value="KAP_P-loop"/>
</dbReference>
<evidence type="ECO:0000313" key="3">
    <source>
        <dbReference type="EMBL" id="MDR9894304.1"/>
    </source>
</evidence>
<sequence>MPQTQADDFTEKHSLSDPEKDRLGYATFAKYLADSICNMTITEGFVIAVYGSWNSGKSTLMNFLIHYLQEKPEDERPIIVPFNPLLFSGSQDITKRFFEQIRNVISRISSVSKGLKERIGDFAKAVGQTSLPYSQAGTALATLFEAQEKETPELKEEVEEKLVNQDKRIVVAIDDIDRLSTEEIQQLFRLLKAIPSFTNIIYVLAFNKEVVLKALTETKQTSEAYLDQIIQVDFELPKPDKTSLRRIFFEKLNNVIFDLSEELFVSNYWRNIYYEGIDHFITSLRDIVRLIENLSLTYPTVKGEVNPIDYIALESLRVFCPIIYDTIRNNKNAFLGKQNSSIDEIKNILNSWTAQLKNEDKQPVQKILMFLFPKLSVVWGSKYSYVEETELEWCNKLRICCPEKFSIYFRLALGESKLFQTQIDAIFALSSDEKTFAQKLTELANQKRPDGTTQLRAFLEELENYTGQEIPQESIPGIVKAFLEVGEQLLIPEDEPTTIFDFSNEVRISHIISQLLSRLDEPTRFQILETSVSEGEVISRILNEIKISLKDEFLLSAQHLKELEGMIAQKQHQKCSPDNGDNSGTDINSVG</sequence>
<comment type="caution">
    <text evidence="3">The sequence shown here is derived from an EMBL/GenBank/DDBJ whole genome shotgun (WGS) entry which is preliminary data.</text>
</comment>
<name>A0AAP5M9E7_9CYAN</name>